<proteinExistence type="predicted"/>
<evidence type="ECO:0000313" key="4">
    <source>
        <dbReference type="Proteomes" id="UP001286313"/>
    </source>
</evidence>
<keyword evidence="4" id="KW-1185">Reference proteome</keyword>
<sequence length="502" mass="54412">VAAGLSITRINVPDVVAVGEGGWFQCEFTKGESVYALKWYHGLDEFYRWTPAETPAIRTFPVKGNPLTVDKAVSNRGRIKIQNFKLGATGLYRCEVSAEAPSFHTETAVATLSVVDLPDEKPRIVGVQSAYQVHEEVTVNCSSCNSFPPATLSFYVNDEPAEPSWVTHYPPTEDPESGLKTSVLGLQFPLRPNLLLSGGRAMVKCTAAIGDNYWESSVVAVHSDTPHQASVMEGRASPSPSHVFPSSSPQCSPRLPLSVPLVFPTVFPSSSSQCSPRLPLSVPLIFPTVFPSSSPQFSPRLHLSVPLIFPSVFPSSSPQCSPRLPHSVPLIFPKVFPSSSPQCSPRLPHSVPLIFPKVFPSSSPQCSLVFPSVFPSSSPQCSPQCSPRLPHSVPLVFPSVFPSSSPQCSPRLPHSVPLFFPTVFPSSSPQCSPYLPLSVPLIFPTVFPSSSPQCSPQCSPRLPLSVPLVIPSVFPSSFNPSYLKRYFVGYCRPCYQTSAFTI</sequence>
<dbReference type="InterPro" id="IPR013162">
    <property type="entry name" value="CD80_C2-set"/>
</dbReference>
<dbReference type="AlphaFoldDB" id="A0AAE1BM10"/>
<dbReference type="InterPro" id="IPR013783">
    <property type="entry name" value="Ig-like_fold"/>
</dbReference>
<keyword evidence="1" id="KW-1015">Disulfide bond</keyword>
<reference evidence="3" key="1">
    <citation type="submission" date="2023-10" db="EMBL/GenBank/DDBJ databases">
        <title>Genome assemblies of two species of porcelain crab, Petrolisthes cinctipes and Petrolisthes manimaculis (Anomura: Porcellanidae).</title>
        <authorList>
            <person name="Angst P."/>
        </authorList>
    </citation>
    <scope>NUCLEOTIDE SEQUENCE</scope>
    <source>
        <strain evidence="3">PB745_01</strain>
        <tissue evidence="3">Gill</tissue>
    </source>
</reference>
<dbReference type="InterPro" id="IPR036179">
    <property type="entry name" value="Ig-like_dom_sf"/>
</dbReference>
<dbReference type="SUPFAM" id="SSF48726">
    <property type="entry name" value="Immunoglobulin"/>
    <property type="match status" value="1"/>
</dbReference>
<accession>A0AAE1BM10</accession>
<dbReference type="PANTHER" id="PTHR21261:SF15">
    <property type="entry name" value="BEATEN PATH IIIA, ISOFORM D-RELATED"/>
    <property type="match status" value="1"/>
</dbReference>
<gene>
    <name evidence="3" type="ORF">Pcinc_040191</name>
</gene>
<name>A0AAE1BM10_PETCI</name>
<protein>
    <recommendedName>
        <fullName evidence="2">Ig-like domain-containing protein</fullName>
    </recommendedName>
</protein>
<comment type="caution">
    <text evidence="3">The sequence shown here is derived from an EMBL/GenBank/DDBJ whole genome shotgun (WGS) entry which is preliminary data.</text>
</comment>
<feature type="domain" description="Ig-like" evidence="2">
    <location>
        <begin position="1"/>
        <end position="110"/>
    </location>
</feature>
<evidence type="ECO:0000259" key="2">
    <source>
        <dbReference type="PROSITE" id="PS50835"/>
    </source>
</evidence>
<feature type="non-terminal residue" evidence="3">
    <location>
        <position position="1"/>
    </location>
</feature>
<dbReference type="Pfam" id="PF08205">
    <property type="entry name" value="C2-set_2"/>
    <property type="match status" value="1"/>
</dbReference>
<dbReference type="PANTHER" id="PTHR21261">
    <property type="entry name" value="BEAT PROTEIN"/>
    <property type="match status" value="1"/>
</dbReference>
<dbReference type="Gene3D" id="2.60.40.10">
    <property type="entry name" value="Immunoglobulins"/>
    <property type="match status" value="1"/>
</dbReference>
<organism evidence="3 4">
    <name type="scientific">Petrolisthes cinctipes</name>
    <name type="common">Flat porcelain crab</name>
    <dbReference type="NCBI Taxonomy" id="88211"/>
    <lineage>
        <taxon>Eukaryota</taxon>
        <taxon>Metazoa</taxon>
        <taxon>Ecdysozoa</taxon>
        <taxon>Arthropoda</taxon>
        <taxon>Crustacea</taxon>
        <taxon>Multicrustacea</taxon>
        <taxon>Malacostraca</taxon>
        <taxon>Eumalacostraca</taxon>
        <taxon>Eucarida</taxon>
        <taxon>Decapoda</taxon>
        <taxon>Pleocyemata</taxon>
        <taxon>Anomura</taxon>
        <taxon>Galatheoidea</taxon>
        <taxon>Porcellanidae</taxon>
        <taxon>Petrolisthes</taxon>
    </lineage>
</organism>
<evidence type="ECO:0000256" key="1">
    <source>
        <dbReference type="ARBA" id="ARBA00023157"/>
    </source>
</evidence>
<evidence type="ECO:0000313" key="3">
    <source>
        <dbReference type="EMBL" id="KAK3853252.1"/>
    </source>
</evidence>
<dbReference type="PROSITE" id="PS50835">
    <property type="entry name" value="IG_LIKE"/>
    <property type="match status" value="1"/>
</dbReference>
<dbReference type="EMBL" id="JAWQEG010007030">
    <property type="protein sequence ID" value="KAK3853252.1"/>
    <property type="molecule type" value="Genomic_DNA"/>
</dbReference>
<dbReference type="InterPro" id="IPR007110">
    <property type="entry name" value="Ig-like_dom"/>
</dbReference>
<dbReference type="Proteomes" id="UP001286313">
    <property type="component" value="Unassembled WGS sequence"/>
</dbReference>